<evidence type="ECO:0000256" key="1">
    <source>
        <dbReference type="ARBA" id="ARBA00000085"/>
    </source>
</evidence>
<keyword evidence="5" id="KW-0902">Two-component regulatory system</keyword>
<comment type="caution">
    <text evidence="8">The sequence shown here is derived from an EMBL/GenBank/DDBJ whole genome shotgun (WGS) entry which is preliminary data.</text>
</comment>
<dbReference type="SMART" id="SM00387">
    <property type="entry name" value="HATPase_c"/>
    <property type="match status" value="1"/>
</dbReference>
<feature type="transmembrane region" description="Helical" evidence="6">
    <location>
        <begin position="56"/>
        <end position="74"/>
    </location>
</feature>
<protein>
    <recommendedName>
        <fullName evidence="2">histidine kinase</fullName>
        <ecNumber evidence="2">2.7.13.3</ecNumber>
    </recommendedName>
</protein>
<dbReference type="InterPro" id="IPR003594">
    <property type="entry name" value="HATPase_dom"/>
</dbReference>
<dbReference type="PROSITE" id="PS50109">
    <property type="entry name" value="HIS_KIN"/>
    <property type="match status" value="1"/>
</dbReference>
<comment type="catalytic activity">
    <reaction evidence="1">
        <text>ATP + protein L-histidine = ADP + protein N-phospho-L-histidine.</text>
        <dbReference type="EC" id="2.7.13.3"/>
    </reaction>
</comment>
<dbReference type="PANTHER" id="PTHR43547">
    <property type="entry name" value="TWO-COMPONENT HISTIDINE KINASE"/>
    <property type="match status" value="1"/>
</dbReference>
<gene>
    <name evidence="8" type="ORF">FLB61_11905</name>
</gene>
<keyword evidence="9" id="KW-1185">Reference proteome</keyword>
<feature type="transmembrane region" description="Helical" evidence="6">
    <location>
        <begin position="86"/>
        <end position="107"/>
    </location>
</feature>
<feature type="transmembrane region" description="Helical" evidence="6">
    <location>
        <begin position="119"/>
        <end position="139"/>
    </location>
</feature>
<evidence type="ECO:0000256" key="3">
    <source>
        <dbReference type="ARBA" id="ARBA00022553"/>
    </source>
</evidence>
<feature type="transmembrane region" description="Helical" evidence="6">
    <location>
        <begin position="151"/>
        <end position="170"/>
    </location>
</feature>
<dbReference type="Gene3D" id="3.30.565.10">
    <property type="entry name" value="Histidine kinase-like ATPase, C-terminal domain"/>
    <property type="match status" value="1"/>
</dbReference>
<keyword evidence="3" id="KW-0597">Phosphoprotein</keyword>
<reference evidence="8 9" key="1">
    <citation type="journal article" date="2020" name="New Microbes New Infect">
        <title>Sellimonas caecigallum sp. nov., description and genome sequence of a new member of the Sellimonas genus isolated from the cecum of feral chicken.</title>
        <authorList>
            <person name="Wongkuna S."/>
            <person name="Ghimire S."/>
            <person name="Antony L."/>
            <person name="Chankhamhaengdecha S."/>
            <person name="Janvilisri T."/>
            <person name="Scaria J."/>
        </authorList>
    </citation>
    <scope>NUCLEOTIDE SEQUENCE [LARGE SCALE GENOMIC DNA]</scope>
    <source>
        <strain evidence="8 9">SW451</strain>
    </source>
</reference>
<evidence type="ECO:0000256" key="4">
    <source>
        <dbReference type="ARBA" id="ARBA00022777"/>
    </source>
</evidence>
<keyword evidence="6" id="KW-1133">Transmembrane helix</keyword>
<proteinExistence type="predicted"/>
<dbReference type="SUPFAM" id="SSF55874">
    <property type="entry name" value="ATPase domain of HSP90 chaperone/DNA topoisomerase II/histidine kinase"/>
    <property type="match status" value="1"/>
</dbReference>
<evidence type="ECO:0000256" key="6">
    <source>
        <dbReference type="SAM" id="Phobius"/>
    </source>
</evidence>
<dbReference type="InterPro" id="IPR004358">
    <property type="entry name" value="Sig_transdc_His_kin-like_C"/>
</dbReference>
<dbReference type="InterPro" id="IPR036890">
    <property type="entry name" value="HATPase_C_sf"/>
</dbReference>
<dbReference type="PRINTS" id="PR00344">
    <property type="entry name" value="BCTRLSENSOR"/>
</dbReference>
<sequence length="426" mass="47907">MKPQTHLDIFIHTFFYSVLTAAAAQFQINIFSPEFSVSLGIVFLAAFSLLSDHFPLFPVSLLSGIFVLLSRTFYSCMNGNGLEQAFLISLPELGFYIIYGIILTFYLKKLRGTGQIWKDLAALFFCDYLANFGELMLRLNINAFSNSSQSGILITALLRTVLIFIFITIFRQYHLVLIRREQKDYYQNLALLTSRLQEEVIWMKKNSGMVESAMHLAYQLFERLRADSGTKDAAKDALVVANNIHEIKKEYYLILRGLSDVLSLESTSKSLPFSDLFSILEDPIRQFAASHKKTVSFHVHGNTSLCVPDPYCLLSVFRNLFMNAIEASEKDHVRLDISIEETGESLLCTVTDDGPGISPDILPMIFDAGFSTKINYETGEISRGLGLNIVKNIIVEQLGGTITATSRPGKTSFHITFKKTTLEESK</sequence>
<dbReference type="Proteomes" id="UP000779049">
    <property type="component" value="Unassembled WGS sequence"/>
</dbReference>
<dbReference type="EC" id="2.7.13.3" evidence="2"/>
<evidence type="ECO:0000256" key="5">
    <source>
        <dbReference type="ARBA" id="ARBA00023012"/>
    </source>
</evidence>
<keyword evidence="4 8" id="KW-0808">Transferase</keyword>
<keyword evidence="6" id="KW-0812">Transmembrane</keyword>
<keyword evidence="6" id="KW-0472">Membrane</keyword>
<organism evidence="8 9">
    <name type="scientific">Sellimonas caecigallum</name>
    <dbReference type="NCBI Taxonomy" id="2592333"/>
    <lineage>
        <taxon>Bacteria</taxon>
        <taxon>Bacillati</taxon>
        <taxon>Bacillota</taxon>
        <taxon>Clostridia</taxon>
        <taxon>Lachnospirales</taxon>
        <taxon>Lachnospiraceae</taxon>
        <taxon>Sellimonas</taxon>
    </lineage>
</organism>
<accession>A0ABS7L9K3</accession>
<evidence type="ECO:0000259" key="7">
    <source>
        <dbReference type="PROSITE" id="PS50109"/>
    </source>
</evidence>
<evidence type="ECO:0000313" key="9">
    <source>
        <dbReference type="Proteomes" id="UP000779049"/>
    </source>
</evidence>
<feature type="domain" description="Histidine kinase" evidence="7">
    <location>
        <begin position="258"/>
        <end position="421"/>
    </location>
</feature>
<feature type="transmembrane region" description="Helical" evidence="6">
    <location>
        <begin position="7"/>
        <end position="24"/>
    </location>
</feature>
<name>A0ABS7L9K3_9FIRM</name>
<dbReference type="Pfam" id="PF02518">
    <property type="entry name" value="HATPase_c"/>
    <property type="match status" value="1"/>
</dbReference>
<dbReference type="RefSeq" id="WP_221920312.1">
    <property type="nucleotide sequence ID" value="NZ_CP173660.1"/>
</dbReference>
<dbReference type="EMBL" id="VIRV01000025">
    <property type="protein sequence ID" value="MBY0759774.1"/>
    <property type="molecule type" value="Genomic_DNA"/>
</dbReference>
<dbReference type="InterPro" id="IPR005467">
    <property type="entry name" value="His_kinase_dom"/>
</dbReference>
<dbReference type="PANTHER" id="PTHR43547:SF2">
    <property type="entry name" value="HYBRID SIGNAL TRANSDUCTION HISTIDINE KINASE C"/>
    <property type="match status" value="1"/>
</dbReference>
<dbReference type="GO" id="GO:0016301">
    <property type="term" value="F:kinase activity"/>
    <property type="evidence" value="ECO:0007669"/>
    <property type="project" value="UniProtKB-KW"/>
</dbReference>
<evidence type="ECO:0000313" key="8">
    <source>
        <dbReference type="EMBL" id="MBY0759774.1"/>
    </source>
</evidence>
<keyword evidence="4 8" id="KW-0418">Kinase</keyword>
<evidence type="ECO:0000256" key="2">
    <source>
        <dbReference type="ARBA" id="ARBA00012438"/>
    </source>
</evidence>